<gene>
    <name evidence="1" type="ORF">SP90_08495</name>
</gene>
<dbReference type="AlphaFoldDB" id="A0A1B7XCY3"/>
<dbReference type="Proteomes" id="UP000091979">
    <property type="component" value="Unassembled WGS sequence"/>
</dbReference>
<proteinExistence type="predicted"/>
<organism evidence="1 2">
    <name type="scientific">Halodesulfovibrio spirochaetisodalis</name>
    <dbReference type="NCBI Taxonomy" id="1560234"/>
    <lineage>
        <taxon>Bacteria</taxon>
        <taxon>Pseudomonadati</taxon>
        <taxon>Thermodesulfobacteriota</taxon>
        <taxon>Desulfovibrionia</taxon>
        <taxon>Desulfovibrionales</taxon>
        <taxon>Desulfovibrionaceae</taxon>
        <taxon>Halodesulfovibrio</taxon>
    </lineage>
</organism>
<evidence type="ECO:0000313" key="1">
    <source>
        <dbReference type="EMBL" id="OBQ51864.1"/>
    </source>
</evidence>
<dbReference type="EMBL" id="JXMS01000012">
    <property type="protein sequence ID" value="OBQ51864.1"/>
    <property type="molecule type" value="Genomic_DNA"/>
</dbReference>
<keyword evidence="2" id="KW-1185">Reference proteome</keyword>
<name>A0A1B7XCY3_9BACT</name>
<accession>A0A1B7XCY3</accession>
<comment type="caution">
    <text evidence="1">The sequence shown here is derived from an EMBL/GenBank/DDBJ whole genome shotgun (WGS) entry which is preliminary data.</text>
</comment>
<sequence>MAYTLTVSGNSSLLLFLQPSIRMNCGLSRTAEFRETTPQGIPLTVACAKAYQQSMSIFFI</sequence>
<protein>
    <submittedName>
        <fullName evidence="1">Uncharacterized protein</fullName>
    </submittedName>
</protein>
<reference evidence="1 2" key="1">
    <citation type="submission" date="2015-01" db="EMBL/GenBank/DDBJ databases">
        <title>Desulfovibrio sp. JC271 draft genome sequence.</title>
        <authorList>
            <person name="Shivani Y."/>
            <person name="Subhash Y."/>
            <person name="Sasikala C."/>
            <person name="Ramana C.V."/>
        </authorList>
    </citation>
    <scope>NUCLEOTIDE SEQUENCE [LARGE SCALE GENOMIC DNA]</scope>
    <source>
        <strain evidence="1 2">JC271</strain>
    </source>
</reference>
<dbReference type="PATRIC" id="fig|1560234.3.peg.522"/>
<evidence type="ECO:0000313" key="2">
    <source>
        <dbReference type="Proteomes" id="UP000091979"/>
    </source>
</evidence>